<evidence type="ECO:0000256" key="7">
    <source>
        <dbReference type="SAM" id="MobiDB-lite"/>
    </source>
</evidence>
<dbReference type="AlphaFoldDB" id="A0A8J3G0L7"/>
<organism evidence="9 10">
    <name type="scientific">Formosimonas limnophila</name>
    <dbReference type="NCBI Taxonomy" id="1384487"/>
    <lineage>
        <taxon>Bacteria</taxon>
        <taxon>Pseudomonadati</taxon>
        <taxon>Pseudomonadota</taxon>
        <taxon>Betaproteobacteria</taxon>
        <taxon>Burkholderiales</taxon>
        <taxon>Burkholderiaceae</taxon>
        <taxon>Formosimonas</taxon>
    </lineage>
</organism>
<name>A0A8J3G0L7_9BURK</name>
<dbReference type="GO" id="GO:0020037">
    <property type="term" value="F:heme binding"/>
    <property type="evidence" value="ECO:0007669"/>
    <property type="project" value="InterPro"/>
</dbReference>
<dbReference type="SUPFAM" id="SSF46626">
    <property type="entry name" value="Cytochrome c"/>
    <property type="match status" value="1"/>
</dbReference>
<accession>A0A8J3G0L7</accession>
<feature type="region of interest" description="Disordered" evidence="7">
    <location>
        <begin position="19"/>
        <end position="40"/>
    </location>
</feature>
<evidence type="ECO:0000256" key="4">
    <source>
        <dbReference type="ARBA" id="ARBA00022982"/>
    </source>
</evidence>
<feature type="binding site" description="covalent" evidence="6">
    <location>
        <position position="55"/>
    </location>
    <ligand>
        <name>heme c</name>
        <dbReference type="ChEBI" id="CHEBI:61717"/>
    </ligand>
</feature>
<evidence type="ECO:0000256" key="2">
    <source>
        <dbReference type="ARBA" id="ARBA00022617"/>
    </source>
</evidence>
<reference evidence="9" key="2">
    <citation type="submission" date="2020-09" db="EMBL/GenBank/DDBJ databases">
        <authorList>
            <person name="Sun Q."/>
            <person name="Kim S."/>
        </authorList>
    </citation>
    <scope>NUCLEOTIDE SEQUENCE</scope>
    <source>
        <strain evidence="9">KCTC 32501</strain>
    </source>
</reference>
<feature type="compositionally biased region" description="Low complexity" evidence="7">
    <location>
        <begin position="30"/>
        <end position="40"/>
    </location>
</feature>
<protein>
    <recommendedName>
        <fullName evidence="8">Cytochrome c domain-containing protein</fullName>
    </recommendedName>
</protein>
<keyword evidence="2 6" id="KW-0349">Heme</keyword>
<keyword evidence="5 6" id="KW-0408">Iron</keyword>
<keyword evidence="1" id="KW-0813">Transport</keyword>
<feature type="binding site" description="covalent" evidence="6">
    <location>
        <position position="103"/>
    </location>
    <ligand>
        <name>heme c</name>
        <dbReference type="ChEBI" id="CHEBI:61717"/>
    </ligand>
</feature>
<evidence type="ECO:0000256" key="6">
    <source>
        <dbReference type="PIRSR" id="PIRSR602324-1"/>
    </source>
</evidence>
<comment type="PTM">
    <text evidence="6">Binds 1 heme c group covalently per subunit.</text>
</comment>
<dbReference type="PRINTS" id="PR00606">
    <property type="entry name" value="CYTCHROMECID"/>
</dbReference>
<dbReference type="GO" id="GO:0005506">
    <property type="term" value="F:iron ion binding"/>
    <property type="evidence" value="ECO:0007669"/>
    <property type="project" value="InterPro"/>
</dbReference>
<dbReference type="Gene3D" id="1.10.760.10">
    <property type="entry name" value="Cytochrome c-like domain"/>
    <property type="match status" value="1"/>
</dbReference>
<dbReference type="InterPro" id="IPR009056">
    <property type="entry name" value="Cyt_c-like_dom"/>
</dbReference>
<dbReference type="InterPro" id="IPR036909">
    <property type="entry name" value="Cyt_c-like_dom_sf"/>
</dbReference>
<dbReference type="Proteomes" id="UP000614287">
    <property type="component" value="Unassembled WGS sequence"/>
</dbReference>
<keyword evidence="4" id="KW-0249">Electron transport</keyword>
<dbReference type="EMBL" id="BMZG01000005">
    <property type="protein sequence ID" value="GHA72189.1"/>
    <property type="molecule type" value="Genomic_DNA"/>
</dbReference>
<dbReference type="RefSeq" id="WP_189492908.1">
    <property type="nucleotide sequence ID" value="NZ_BMZG01000005.1"/>
</dbReference>
<dbReference type="Pfam" id="PF13442">
    <property type="entry name" value="Cytochrome_CBB3"/>
    <property type="match status" value="1"/>
</dbReference>
<evidence type="ECO:0000313" key="9">
    <source>
        <dbReference type="EMBL" id="GHA72189.1"/>
    </source>
</evidence>
<keyword evidence="10" id="KW-1185">Reference proteome</keyword>
<comment type="caution">
    <text evidence="9">The sequence shown here is derived from an EMBL/GenBank/DDBJ whole genome shotgun (WGS) entry which is preliminary data.</text>
</comment>
<dbReference type="PROSITE" id="PS51257">
    <property type="entry name" value="PROKAR_LIPOPROTEIN"/>
    <property type="match status" value="1"/>
</dbReference>
<dbReference type="PROSITE" id="PS51007">
    <property type="entry name" value="CYTC"/>
    <property type="match status" value="1"/>
</dbReference>
<keyword evidence="3 6" id="KW-0479">Metal-binding</keyword>
<evidence type="ECO:0000259" key="8">
    <source>
        <dbReference type="PROSITE" id="PS51007"/>
    </source>
</evidence>
<feature type="domain" description="Cytochrome c" evidence="8">
    <location>
        <begin position="34"/>
        <end position="126"/>
    </location>
</feature>
<dbReference type="InterPro" id="IPR002324">
    <property type="entry name" value="Cyt_c_ID"/>
</dbReference>
<evidence type="ECO:0000256" key="3">
    <source>
        <dbReference type="ARBA" id="ARBA00022723"/>
    </source>
</evidence>
<reference evidence="9" key="1">
    <citation type="journal article" date="2014" name="Int. J. Syst. Evol. Microbiol.">
        <title>Complete genome sequence of Corynebacterium casei LMG S-19264T (=DSM 44701T), isolated from a smear-ripened cheese.</title>
        <authorList>
            <consortium name="US DOE Joint Genome Institute (JGI-PGF)"/>
            <person name="Walter F."/>
            <person name="Albersmeier A."/>
            <person name="Kalinowski J."/>
            <person name="Ruckert C."/>
        </authorList>
    </citation>
    <scope>NUCLEOTIDE SEQUENCE</scope>
    <source>
        <strain evidence="9">KCTC 32501</strain>
    </source>
</reference>
<dbReference type="GO" id="GO:0009055">
    <property type="term" value="F:electron transfer activity"/>
    <property type="evidence" value="ECO:0007669"/>
    <property type="project" value="InterPro"/>
</dbReference>
<evidence type="ECO:0000256" key="5">
    <source>
        <dbReference type="ARBA" id="ARBA00023004"/>
    </source>
</evidence>
<gene>
    <name evidence="9" type="ORF">GCM10009007_11430</name>
</gene>
<evidence type="ECO:0000256" key="1">
    <source>
        <dbReference type="ARBA" id="ARBA00022448"/>
    </source>
</evidence>
<feature type="binding site" description="covalent" evidence="6">
    <location>
        <position position="59"/>
    </location>
    <ligand>
        <name>heme c</name>
        <dbReference type="ChEBI" id="CHEBI:61717"/>
    </ligand>
</feature>
<sequence>MRHLFITALITTFFTACSPSKPSPKVTPMPAEAATEQPAAQTFPPPLQLAQQKNCLTCHTLNNKIVGPSWRAISEKYKGQDMKATLIDKVQNGGQGSFGAVAMPANASKISVDETAYLVDWLLKGAPTQ</sequence>
<proteinExistence type="predicted"/>
<evidence type="ECO:0000313" key="10">
    <source>
        <dbReference type="Proteomes" id="UP000614287"/>
    </source>
</evidence>